<sequence length="248" mass="28574">MVLKLAAMASVTSGQEFSAFTVSKALKSSRIKRRRRRMVMVVNAKGKEDNRKQLQKGRNLSIESIQAVQSLKRAYYFSTNSNLDSVFRSKFSRLLKLDMLSVLRELLRQNHCLLALKVFKDIRKEYWYKPQVSLYDDMIKAMASNGYFEQVELLCIYLKTETNLIEPETDAFNALFTTLITFNLSGFAMEFYGLMKAVKCEPDRLTFRILINGLESMGESSASAILRQDAHKFYGQSLEFLEEEEDEG</sequence>
<accession>B9RKY5</accession>
<dbReference type="GO" id="GO:0000373">
    <property type="term" value="P:Group II intron splicing"/>
    <property type="evidence" value="ECO:0007669"/>
    <property type="project" value="InterPro"/>
</dbReference>
<dbReference type="Gene3D" id="1.25.40.10">
    <property type="entry name" value="Tetratricopeptide repeat domain"/>
    <property type="match status" value="1"/>
</dbReference>
<dbReference type="AlphaFoldDB" id="B9RKY5"/>
<evidence type="ECO:0008006" key="3">
    <source>
        <dbReference type="Google" id="ProtNLM"/>
    </source>
</evidence>
<evidence type="ECO:0000313" key="2">
    <source>
        <dbReference type="Proteomes" id="UP000008311"/>
    </source>
</evidence>
<dbReference type="OMA" id="WYKPQVS"/>
<dbReference type="Proteomes" id="UP000008311">
    <property type="component" value="Unassembled WGS sequence"/>
</dbReference>
<gene>
    <name evidence="1" type="ORF">RCOM_1565840</name>
</gene>
<proteinExistence type="predicted"/>
<dbReference type="InterPro" id="IPR011990">
    <property type="entry name" value="TPR-like_helical_dom_sf"/>
</dbReference>
<dbReference type="GO" id="GO:0009658">
    <property type="term" value="P:chloroplast organization"/>
    <property type="evidence" value="ECO:0007669"/>
    <property type="project" value="InterPro"/>
</dbReference>
<dbReference type="FunCoup" id="B9RKY5">
    <property type="interactions" value="695"/>
</dbReference>
<evidence type="ECO:0000313" key="1">
    <source>
        <dbReference type="EMBL" id="EEF48000.1"/>
    </source>
</evidence>
<dbReference type="KEGG" id="rcu:8285374"/>
<dbReference type="InterPro" id="IPR044190">
    <property type="entry name" value="THA8-like"/>
</dbReference>
<dbReference type="EMBL" id="EQ973785">
    <property type="protein sequence ID" value="EEF48000.1"/>
    <property type="molecule type" value="Genomic_DNA"/>
</dbReference>
<dbReference type="PANTHER" id="PTHR47594">
    <property type="entry name" value="PPR CONTAINING PLANT-LIKE PROTEIN"/>
    <property type="match status" value="1"/>
</dbReference>
<protein>
    <recommendedName>
        <fullName evidence="3">Pentatricopeptide repeat-containing protein</fullName>
    </recommendedName>
</protein>
<dbReference type="InParanoid" id="B9RKY5"/>
<dbReference type="GO" id="GO:0003723">
    <property type="term" value="F:RNA binding"/>
    <property type="evidence" value="ECO:0007669"/>
    <property type="project" value="InterPro"/>
</dbReference>
<dbReference type="eggNOG" id="ENOG502RWQJ">
    <property type="taxonomic scope" value="Eukaryota"/>
</dbReference>
<dbReference type="STRING" id="3988.B9RKY5"/>
<dbReference type="PANTHER" id="PTHR47594:SF4">
    <property type="entry name" value="OS04G0475500 PROTEIN"/>
    <property type="match status" value="1"/>
</dbReference>
<name>B9RKY5_RICCO</name>
<organism evidence="1 2">
    <name type="scientific">Ricinus communis</name>
    <name type="common">Castor bean</name>
    <dbReference type="NCBI Taxonomy" id="3988"/>
    <lineage>
        <taxon>Eukaryota</taxon>
        <taxon>Viridiplantae</taxon>
        <taxon>Streptophyta</taxon>
        <taxon>Embryophyta</taxon>
        <taxon>Tracheophyta</taxon>
        <taxon>Spermatophyta</taxon>
        <taxon>Magnoliopsida</taxon>
        <taxon>eudicotyledons</taxon>
        <taxon>Gunneridae</taxon>
        <taxon>Pentapetalae</taxon>
        <taxon>rosids</taxon>
        <taxon>fabids</taxon>
        <taxon>Malpighiales</taxon>
        <taxon>Euphorbiaceae</taxon>
        <taxon>Acalyphoideae</taxon>
        <taxon>Acalypheae</taxon>
        <taxon>Ricinus</taxon>
    </lineage>
</organism>
<reference evidence="2" key="1">
    <citation type="journal article" date="2010" name="Nat. Biotechnol.">
        <title>Draft genome sequence of the oilseed species Ricinus communis.</title>
        <authorList>
            <person name="Chan A.P."/>
            <person name="Crabtree J."/>
            <person name="Zhao Q."/>
            <person name="Lorenzi H."/>
            <person name="Orvis J."/>
            <person name="Puiu D."/>
            <person name="Melake-Berhan A."/>
            <person name="Jones K.M."/>
            <person name="Redman J."/>
            <person name="Chen G."/>
            <person name="Cahoon E.B."/>
            <person name="Gedil M."/>
            <person name="Stanke M."/>
            <person name="Haas B.J."/>
            <person name="Wortman J.R."/>
            <person name="Fraser-Liggett C.M."/>
            <person name="Ravel J."/>
            <person name="Rabinowicz P.D."/>
        </authorList>
    </citation>
    <scope>NUCLEOTIDE SEQUENCE [LARGE SCALE GENOMIC DNA]</scope>
    <source>
        <strain evidence="2">cv. Hale</strain>
    </source>
</reference>
<keyword evidence="2" id="KW-1185">Reference proteome</keyword>
<dbReference type="OrthoDB" id="662260at2759"/>